<keyword evidence="4" id="KW-0479">Metal-binding</keyword>
<evidence type="ECO:0000256" key="1">
    <source>
        <dbReference type="ARBA" id="ARBA00001974"/>
    </source>
</evidence>
<sequence>MAASFHPLKVVDVARDTRDAVVLTFELPPALAGDFAFRPGQYLTLRTRVAGEELRRSYSICSSPGDGALRVAIKRVDDGAFSSWANRELRPGAVLDVMPPDGEFTVAFAPGQARHYVAFAVGSGITPVYSLIKTALATEPDSRFTLFYGNRASSSVLFREALEDLKNRYMARFSLCHVMSRETQDVELFNGRLDGDKVASLLTRWLRVRDIDYVFLCGPQAMIEDVVPTLERLGVARDRIKFELFGAPRGPRRPRAGSAAPGQALCRVTVVQDGHRRSFTIAKNRDSVLDSALAQGIELPYSCKGGVCSTCRCKVMEGEVDMDANFALEDYEVARGFVLSCQSYPVSDTLVLDFDQET</sequence>
<dbReference type="InterPro" id="IPR017938">
    <property type="entry name" value="Riboflavin_synthase-like_b-brl"/>
</dbReference>
<dbReference type="PANTHER" id="PTHR47354:SF8">
    <property type="entry name" value="1,2-PHENYLACETYL-COA EPOXIDASE, SUBUNIT E"/>
    <property type="match status" value="1"/>
</dbReference>
<dbReference type="Pfam" id="PF00175">
    <property type="entry name" value="NAD_binding_1"/>
    <property type="match status" value="1"/>
</dbReference>
<evidence type="ECO:0000256" key="6">
    <source>
        <dbReference type="ARBA" id="ARBA00023002"/>
    </source>
</evidence>
<dbReference type="PROSITE" id="PS51085">
    <property type="entry name" value="2FE2S_FER_2"/>
    <property type="match status" value="1"/>
</dbReference>
<organism evidence="13 15">
    <name type="scientific">Bordetella bronchialis</name>
    <dbReference type="NCBI Taxonomy" id="463025"/>
    <lineage>
        <taxon>Bacteria</taxon>
        <taxon>Pseudomonadati</taxon>
        <taxon>Pseudomonadota</taxon>
        <taxon>Betaproteobacteria</taxon>
        <taxon>Burkholderiales</taxon>
        <taxon>Alcaligenaceae</taxon>
        <taxon>Bordetella</taxon>
    </lineage>
</organism>
<dbReference type="GO" id="GO:0010124">
    <property type="term" value="P:phenylacetate catabolic process"/>
    <property type="evidence" value="ECO:0007669"/>
    <property type="project" value="InterPro"/>
</dbReference>
<evidence type="ECO:0000256" key="2">
    <source>
        <dbReference type="ARBA" id="ARBA00022630"/>
    </source>
</evidence>
<dbReference type="InterPro" id="IPR039261">
    <property type="entry name" value="FNR_nucleotide-bd"/>
</dbReference>
<dbReference type="PROSITE" id="PS51384">
    <property type="entry name" value="FAD_FR"/>
    <property type="match status" value="1"/>
</dbReference>
<evidence type="ECO:0000256" key="4">
    <source>
        <dbReference type="ARBA" id="ARBA00022723"/>
    </source>
</evidence>
<dbReference type="Gene3D" id="3.10.20.30">
    <property type="match status" value="1"/>
</dbReference>
<accession>A0A193FKX4</accession>
<dbReference type="OrthoDB" id="9796486at2"/>
<dbReference type="KEGG" id="bbro:BAU06_17745"/>
<name>A0A193FKX4_9BORD</name>
<keyword evidence="3" id="KW-0001">2Fe-2S</keyword>
<evidence type="ECO:0000313" key="14">
    <source>
        <dbReference type="Proteomes" id="UP000091897"/>
    </source>
</evidence>
<dbReference type="InterPro" id="IPR012675">
    <property type="entry name" value="Beta-grasp_dom_sf"/>
</dbReference>
<evidence type="ECO:0000256" key="9">
    <source>
        <dbReference type="ARBA" id="ARBA00034078"/>
    </source>
</evidence>
<keyword evidence="8" id="KW-0411">Iron-sulfur</keyword>
<dbReference type="InterPro" id="IPR050415">
    <property type="entry name" value="MRET"/>
</dbReference>
<dbReference type="GO" id="GO:0051537">
    <property type="term" value="F:2 iron, 2 sulfur cluster binding"/>
    <property type="evidence" value="ECO:0007669"/>
    <property type="project" value="UniProtKB-KW"/>
</dbReference>
<dbReference type="InterPro" id="IPR006058">
    <property type="entry name" value="2Fe2S_fd_BS"/>
</dbReference>
<evidence type="ECO:0000313" key="15">
    <source>
        <dbReference type="Proteomes" id="UP000092213"/>
    </source>
</evidence>
<comment type="cofactor">
    <cofactor evidence="1">
        <name>FAD</name>
        <dbReference type="ChEBI" id="CHEBI:57692"/>
    </cofactor>
</comment>
<gene>
    <name evidence="12" type="ORF">BAU06_17745</name>
    <name evidence="13" type="ORF">BAU08_17965</name>
</gene>
<keyword evidence="5" id="KW-0274">FAD</keyword>
<dbReference type="InterPro" id="IPR017927">
    <property type="entry name" value="FAD-bd_FR_type"/>
</dbReference>
<dbReference type="EMBL" id="CP016170">
    <property type="protein sequence ID" value="ANN67893.1"/>
    <property type="molecule type" value="Genomic_DNA"/>
</dbReference>
<dbReference type="GO" id="GO:0050660">
    <property type="term" value="F:flavin adenine dinucleotide binding"/>
    <property type="evidence" value="ECO:0007669"/>
    <property type="project" value="TreeGrafter"/>
</dbReference>
<feature type="domain" description="FAD-binding FR-type" evidence="11">
    <location>
        <begin position="3"/>
        <end position="107"/>
    </location>
</feature>
<dbReference type="InterPro" id="IPR036010">
    <property type="entry name" value="2Fe-2S_ferredoxin-like_sf"/>
</dbReference>
<dbReference type="Pfam" id="PF00111">
    <property type="entry name" value="Fer2"/>
    <property type="match status" value="1"/>
</dbReference>
<dbReference type="GO" id="GO:0046872">
    <property type="term" value="F:metal ion binding"/>
    <property type="evidence" value="ECO:0007669"/>
    <property type="project" value="UniProtKB-KW"/>
</dbReference>
<dbReference type="SUPFAM" id="SSF54292">
    <property type="entry name" value="2Fe-2S ferredoxin-like"/>
    <property type="match status" value="1"/>
</dbReference>
<dbReference type="PANTHER" id="PTHR47354">
    <property type="entry name" value="NADH OXIDOREDUCTASE HCR"/>
    <property type="match status" value="1"/>
</dbReference>
<dbReference type="InterPro" id="IPR001709">
    <property type="entry name" value="Flavoprot_Pyr_Nucl_cyt_Rdtase"/>
</dbReference>
<feature type="domain" description="2Fe-2S ferredoxin-type" evidence="10">
    <location>
        <begin position="266"/>
        <end position="358"/>
    </location>
</feature>
<evidence type="ECO:0000313" key="12">
    <source>
        <dbReference type="EMBL" id="ANN67893.1"/>
    </source>
</evidence>
<dbReference type="InterPro" id="IPR001433">
    <property type="entry name" value="OxRdtase_FAD/NAD-bd"/>
</dbReference>
<dbReference type="PROSITE" id="PS00197">
    <property type="entry name" value="2FE2S_FER_1"/>
    <property type="match status" value="1"/>
</dbReference>
<dbReference type="InterPro" id="IPR008333">
    <property type="entry name" value="Cbr1-like_FAD-bd_dom"/>
</dbReference>
<proteinExistence type="predicted"/>
<evidence type="ECO:0000259" key="11">
    <source>
        <dbReference type="PROSITE" id="PS51384"/>
    </source>
</evidence>
<keyword evidence="6" id="KW-0560">Oxidoreductase</keyword>
<dbReference type="SUPFAM" id="SSF52343">
    <property type="entry name" value="Ferredoxin reductase-like, C-terminal NADP-linked domain"/>
    <property type="match status" value="1"/>
</dbReference>
<evidence type="ECO:0000256" key="8">
    <source>
        <dbReference type="ARBA" id="ARBA00023014"/>
    </source>
</evidence>
<evidence type="ECO:0000259" key="10">
    <source>
        <dbReference type="PROSITE" id="PS51085"/>
    </source>
</evidence>
<dbReference type="Gene3D" id="2.40.30.10">
    <property type="entry name" value="Translation factors"/>
    <property type="match status" value="1"/>
</dbReference>
<dbReference type="InterPro" id="IPR001041">
    <property type="entry name" value="2Fe-2S_ferredoxin-type"/>
</dbReference>
<keyword evidence="7" id="KW-0408">Iron</keyword>
<dbReference type="STRING" id="463025.BAU08_17965"/>
<protein>
    <submittedName>
        <fullName evidence="13">Phenylacetic acid degradation protein</fullName>
    </submittedName>
</protein>
<dbReference type="Proteomes" id="UP000092213">
    <property type="component" value="Chromosome"/>
</dbReference>
<dbReference type="CDD" id="cd06214">
    <property type="entry name" value="PA_degradation_oxidoreductase_like"/>
    <property type="match status" value="1"/>
</dbReference>
<dbReference type="Gene3D" id="3.40.50.80">
    <property type="entry name" value="Nucleotide-binding domain of ferredoxin-NADP reductase (FNR) module"/>
    <property type="match status" value="1"/>
</dbReference>
<evidence type="ECO:0000256" key="7">
    <source>
        <dbReference type="ARBA" id="ARBA00023004"/>
    </source>
</evidence>
<dbReference type="NCBIfam" id="TIGR02160">
    <property type="entry name" value="PA_CoA_Oxy5"/>
    <property type="match status" value="1"/>
</dbReference>
<evidence type="ECO:0000256" key="3">
    <source>
        <dbReference type="ARBA" id="ARBA00022714"/>
    </source>
</evidence>
<keyword evidence="14" id="KW-1185">Reference proteome</keyword>
<dbReference type="CDD" id="cd00207">
    <property type="entry name" value="fer2"/>
    <property type="match status" value="1"/>
</dbReference>
<dbReference type="AlphaFoldDB" id="A0A193FKX4"/>
<dbReference type="EMBL" id="CP016171">
    <property type="protein sequence ID" value="ANN72983.1"/>
    <property type="molecule type" value="Genomic_DNA"/>
</dbReference>
<evidence type="ECO:0000256" key="5">
    <source>
        <dbReference type="ARBA" id="ARBA00022827"/>
    </source>
</evidence>
<keyword evidence="2" id="KW-0285">Flavoprotein</keyword>
<comment type="cofactor">
    <cofactor evidence="9">
        <name>[2Fe-2S] cluster</name>
        <dbReference type="ChEBI" id="CHEBI:190135"/>
    </cofactor>
</comment>
<dbReference type="Pfam" id="PF00970">
    <property type="entry name" value="FAD_binding_6"/>
    <property type="match status" value="1"/>
</dbReference>
<dbReference type="PRINTS" id="PR00406">
    <property type="entry name" value="CYTB5RDTASE"/>
</dbReference>
<dbReference type="SUPFAM" id="SSF63380">
    <property type="entry name" value="Riboflavin synthase domain-like"/>
    <property type="match status" value="1"/>
</dbReference>
<dbReference type="RefSeq" id="WP_066353048.1">
    <property type="nucleotide sequence ID" value="NZ_CBCSFJ010000010.1"/>
</dbReference>
<dbReference type="GO" id="GO:0016491">
    <property type="term" value="F:oxidoreductase activity"/>
    <property type="evidence" value="ECO:0007669"/>
    <property type="project" value="UniProtKB-KW"/>
</dbReference>
<dbReference type="Proteomes" id="UP000091897">
    <property type="component" value="Chromosome"/>
</dbReference>
<evidence type="ECO:0000313" key="13">
    <source>
        <dbReference type="EMBL" id="ANN72983.1"/>
    </source>
</evidence>
<dbReference type="InterPro" id="IPR011884">
    <property type="entry name" value="PaaE"/>
</dbReference>
<dbReference type="PRINTS" id="PR00371">
    <property type="entry name" value="FPNCR"/>
</dbReference>
<reference evidence="14 15" key="1">
    <citation type="submission" date="2016-06" db="EMBL/GenBank/DDBJ databases">
        <title>Complete genome sequences of Bordetella bronchialis and Bordetella flabilis.</title>
        <authorList>
            <person name="LiPuma J.J."/>
            <person name="Spilker T."/>
        </authorList>
    </citation>
    <scope>NUCLEOTIDE SEQUENCE [LARGE SCALE GENOMIC DNA]</scope>
    <source>
        <strain evidence="13 15">AU17976</strain>
        <strain evidence="12 14">AU3182</strain>
    </source>
</reference>